<dbReference type="RefSeq" id="WP_023017626.1">
    <property type="nucleotide sequence ID" value="NZ_JAHWQZ010000004.1"/>
</dbReference>
<keyword evidence="7 9" id="KW-0472">Membrane</keyword>
<dbReference type="PANTHER" id="PTHR30266:SF2">
    <property type="entry name" value="LARGE-CONDUCTANCE MECHANOSENSITIVE CHANNEL"/>
    <property type="match status" value="1"/>
</dbReference>
<keyword evidence="8 9" id="KW-0407">Ion channel</keyword>
<evidence type="ECO:0000256" key="5">
    <source>
        <dbReference type="ARBA" id="ARBA00022989"/>
    </source>
</evidence>
<organism evidence="11 12">
    <name type="scientific">Corynebacterium accolens</name>
    <dbReference type="NCBI Taxonomy" id="38284"/>
    <lineage>
        <taxon>Bacteria</taxon>
        <taxon>Bacillati</taxon>
        <taxon>Actinomycetota</taxon>
        <taxon>Actinomycetes</taxon>
        <taxon>Mycobacteriales</taxon>
        <taxon>Corynebacteriaceae</taxon>
        <taxon>Corynebacterium</taxon>
    </lineage>
</organism>
<name>A0AAP4FBY1_9CORY</name>
<evidence type="ECO:0000256" key="9">
    <source>
        <dbReference type="HAMAP-Rule" id="MF_00115"/>
    </source>
</evidence>
<dbReference type="NCBIfam" id="TIGR00220">
    <property type="entry name" value="mscL"/>
    <property type="match status" value="1"/>
</dbReference>
<dbReference type="InterPro" id="IPR036019">
    <property type="entry name" value="MscL_channel"/>
</dbReference>
<dbReference type="Gene3D" id="1.10.1200.120">
    <property type="entry name" value="Large-conductance mechanosensitive channel, MscL, domain 1"/>
    <property type="match status" value="1"/>
</dbReference>
<protein>
    <recommendedName>
        <fullName evidence="9">Large-conductance mechanosensitive channel</fullName>
    </recommendedName>
</protein>
<dbReference type="InterPro" id="IPR037673">
    <property type="entry name" value="MSC/AndL"/>
</dbReference>
<comment type="subunit">
    <text evidence="9">Homopentamer.</text>
</comment>
<keyword evidence="6 9" id="KW-0406">Ion transport</keyword>
<feature type="region of interest" description="Disordered" evidence="10">
    <location>
        <begin position="140"/>
        <end position="165"/>
    </location>
</feature>
<dbReference type="SUPFAM" id="SSF81330">
    <property type="entry name" value="Gated mechanosensitive channel"/>
    <property type="match status" value="1"/>
</dbReference>
<dbReference type="NCBIfam" id="NF001842">
    <property type="entry name" value="PRK00567.1-3"/>
    <property type="match status" value="1"/>
</dbReference>
<evidence type="ECO:0000313" key="12">
    <source>
        <dbReference type="Proteomes" id="UP001230317"/>
    </source>
</evidence>
<comment type="subcellular location">
    <subcellularLocation>
        <location evidence="9">Cell membrane</location>
        <topology evidence="9">Multi-pass membrane protein</topology>
    </subcellularLocation>
    <subcellularLocation>
        <location evidence="1">Membrane</location>
        <topology evidence="1">Multi-pass membrane protein</topology>
    </subcellularLocation>
</comment>
<feature type="transmembrane region" description="Helical" evidence="9">
    <location>
        <begin position="68"/>
        <end position="93"/>
    </location>
</feature>
<dbReference type="HAMAP" id="MF_00115">
    <property type="entry name" value="MscL"/>
    <property type="match status" value="1"/>
</dbReference>
<keyword evidence="5 9" id="KW-1133">Transmembrane helix</keyword>
<evidence type="ECO:0000256" key="7">
    <source>
        <dbReference type="ARBA" id="ARBA00023136"/>
    </source>
</evidence>
<evidence type="ECO:0000256" key="2">
    <source>
        <dbReference type="ARBA" id="ARBA00022448"/>
    </source>
</evidence>
<keyword evidence="4 9" id="KW-0812">Transmembrane</keyword>
<gene>
    <name evidence="9 11" type="primary">mscL</name>
    <name evidence="11" type="ORF">QPX58_02155</name>
</gene>
<feature type="transmembrane region" description="Helical" evidence="9">
    <location>
        <begin position="12"/>
        <end position="31"/>
    </location>
</feature>
<proteinExistence type="inferred from homology"/>
<comment type="similarity">
    <text evidence="9">Belongs to the MscL family.</text>
</comment>
<evidence type="ECO:0000256" key="8">
    <source>
        <dbReference type="ARBA" id="ARBA00023303"/>
    </source>
</evidence>
<dbReference type="EMBL" id="JASNVU010000002">
    <property type="protein sequence ID" value="MDK4334222.1"/>
    <property type="molecule type" value="Genomic_DNA"/>
</dbReference>
<dbReference type="GO" id="GO:0005886">
    <property type="term" value="C:plasma membrane"/>
    <property type="evidence" value="ECO:0007669"/>
    <property type="project" value="UniProtKB-SubCell"/>
</dbReference>
<dbReference type="PANTHER" id="PTHR30266">
    <property type="entry name" value="MECHANOSENSITIVE CHANNEL MSCL"/>
    <property type="match status" value="1"/>
</dbReference>
<dbReference type="Proteomes" id="UP001230317">
    <property type="component" value="Unassembled WGS sequence"/>
</dbReference>
<accession>A0AAP4FBY1</accession>
<evidence type="ECO:0000256" key="1">
    <source>
        <dbReference type="ARBA" id="ARBA00004141"/>
    </source>
</evidence>
<keyword evidence="2 9" id="KW-0813">Transport</keyword>
<dbReference type="PRINTS" id="PR01264">
    <property type="entry name" value="MECHCHANNEL"/>
</dbReference>
<dbReference type="Pfam" id="PF01741">
    <property type="entry name" value="MscL"/>
    <property type="match status" value="1"/>
</dbReference>
<evidence type="ECO:0000256" key="6">
    <source>
        <dbReference type="ARBA" id="ARBA00023065"/>
    </source>
</evidence>
<comment type="function">
    <text evidence="9">Channel that opens in response to stretch forces in the membrane lipid bilayer. May participate in the regulation of osmotic pressure changes within the cell.</text>
</comment>
<dbReference type="InterPro" id="IPR001185">
    <property type="entry name" value="MS_channel"/>
</dbReference>
<keyword evidence="3 9" id="KW-1003">Cell membrane</keyword>
<evidence type="ECO:0000313" key="11">
    <source>
        <dbReference type="EMBL" id="MDK4334222.1"/>
    </source>
</evidence>
<reference evidence="11" key="1">
    <citation type="submission" date="2023-05" db="EMBL/GenBank/DDBJ databases">
        <title>Metabolic capabilities are highly conserved among human nasal-associated Corynebacterium species in pangenomic analyses.</title>
        <authorList>
            <person name="Tran T.H."/>
            <person name="Roberts A.Q."/>
            <person name="Escapa I.F."/>
            <person name="Gao W."/>
            <person name="Conlan S."/>
            <person name="Kong H."/>
            <person name="Segre J.A."/>
            <person name="Kelly M.S."/>
            <person name="Lemon K.P."/>
        </authorList>
    </citation>
    <scope>NUCLEOTIDE SEQUENCE</scope>
    <source>
        <strain evidence="11">KPL2618</strain>
    </source>
</reference>
<dbReference type="GO" id="GO:0008381">
    <property type="term" value="F:mechanosensitive monoatomic ion channel activity"/>
    <property type="evidence" value="ECO:0007669"/>
    <property type="project" value="UniProtKB-UniRule"/>
</dbReference>
<evidence type="ECO:0000256" key="10">
    <source>
        <dbReference type="SAM" id="MobiDB-lite"/>
    </source>
</evidence>
<sequence>MLKGFKDFIMRGNVVELATAVIIGSAFTAIVTSVTDSIIQPIINSFGSAEVDGLGFQITDNKSTLVDFGAVITAAINFLIIAAVVYFLIVMPLNKLTEASKRRQGVDPEAPAPTSEELLAEIRDLLQAQNAGAVTAADKALGEATAAEDADNSTTSEGKHSRHED</sequence>
<evidence type="ECO:0000256" key="3">
    <source>
        <dbReference type="ARBA" id="ARBA00022475"/>
    </source>
</evidence>
<comment type="caution">
    <text evidence="11">The sequence shown here is derived from an EMBL/GenBank/DDBJ whole genome shotgun (WGS) entry which is preliminary data.</text>
</comment>
<dbReference type="AlphaFoldDB" id="A0AAP4FBY1"/>
<evidence type="ECO:0000256" key="4">
    <source>
        <dbReference type="ARBA" id="ARBA00022692"/>
    </source>
</evidence>